<dbReference type="Gene3D" id="3.30.565.10">
    <property type="entry name" value="Histidine kinase-like ATPase, C-terminal domain"/>
    <property type="match status" value="1"/>
</dbReference>
<proteinExistence type="predicted"/>
<dbReference type="CDD" id="cd06225">
    <property type="entry name" value="HAMP"/>
    <property type="match status" value="1"/>
</dbReference>
<evidence type="ECO:0000256" key="13">
    <source>
        <dbReference type="ARBA" id="ARBA00022777"/>
    </source>
</evidence>
<dbReference type="PRINTS" id="PR00344">
    <property type="entry name" value="BCTRLSENSOR"/>
</dbReference>
<dbReference type="AlphaFoldDB" id="A0A7S8ED05"/>
<dbReference type="KEGG" id="pmet:G4Y79_08880"/>
<feature type="transmembrane region" description="Helical" evidence="21">
    <location>
        <begin position="70"/>
        <end position="92"/>
    </location>
</feature>
<dbReference type="InterPro" id="IPR003018">
    <property type="entry name" value="GAF"/>
</dbReference>
<evidence type="ECO:0000256" key="19">
    <source>
        <dbReference type="ARBA" id="ARBA00030800"/>
    </source>
</evidence>
<organism evidence="24 25">
    <name type="scientific">Phototrophicus methaneseepsis</name>
    <dbReference type="NCBI Taxonomy" id="2710758"/>
    <lineage>
        <taxon>Bacteria</taxon>
        <taxon>Bacillati</taxon>
        <taxon>Chloroflexota</taxon>
        <taxon>Candidatus Thermofontia</taxon>
        <taxon>Phototrophicales</taxon>
        <taxon>Phototrophicaceae</taxon>
        <taxon>Phototrophicus</taxon>
    </lineage>
</organism>
<evidence type="ECO:0000256" key="18">
    <source>
        <dbReference type="ARBA" id="ARBA00024827"/>
    </source>
</evidence>
<evidence type="ECO:0000256" key="15">
    <source>
        <dbReference type="ARBA" id="ARBA00023004"/>
    </source>
</evidence>
<feature type="transmembrane region" description="Helical" evidence="21">
    <location>
        <begin position="23"/>
        <end position="42"/>
    </location>
</feature>
<feature type="domain" description="Histidine kinase" evidence="22">
    <location>
        <begin position="352"/>
        <end position="545"/>
    </location>
</feature>
<dbReference type="InterPro" id="IPR036890">
    <property type="entry name" value="HATPase_C_sf"/>
</dbReference>
<evidence type="ECO:0000256" key="11">
    <source>
        <dbReference type="ARBA" id="ARBA00022723"/>
    </source>
</evidence>
<evidence type="ECO:0000256" key="20">
    <source>
        <dbReference type="SAM" id="Coils"/>
    </source>
</evidence>
<keyword evidence="17" id="KW-0411">Iron-sulfur</keyword>
<dbReference type="CDD" id="cd16917">
    <property type="entry name" value="HATPase_UhpB-NarQ-NarX-like"/>
    <property type="match status" value="1"/>
</dbReference>
<dbReference type="Pfam" id="PF02518">
    <property type="entry name" value="HATPase_c"/>
    <property type="match status" value="1"/>
</dbReference>
<evidence type="ECO:0000256" key="14">
    <source>
        <dbReference type="ARBA" id="ARBA00022840"/>
    </source>
</evidence>
<dbReference type="RefSeq" id="WP_195172536.1">
    <property type="nucleotide sequence ID" value="NZ_CP062983.1"/>
</dbReference>
<dbReference type="SUPFAM" id="SSF158472">
    <property type="entry name" value="HAMP domain-like"/>
    <property type="match status" value="1"/>
</dbReference>
<dbReference type="InterPro" id="IPR003594">
    <property type="entry name" value="HATPase_dom"/>
</dbReference>
<dbReference type="Gene3D" id="1.20.5.1930">
    <property type="match status" value="1"/>
</dbReference>
<keyword evidence="12" id="KW-0547">Nucleotide-binding</keyword>
<sequence>MKQRAIWDKFWAWAGRVPLRQKIIGIIVTPLLILGFTIAWWVSNQLGGWLSYLLSEARVEQAMSVGMRSVSIITVFSAVAGLCIGWFLTWVLTRSILDMTWVARRVENGDLSVRAPVWANDEIGELGRAFNAMITSLQASRQELEQSNDQLKHRNQELAVLYELAHMANQPDNTQQICVRGLQQALENTGAQAGLILVFTEDSPVIAASRGVSEPFLENASASLLHFTFPNSQSLETFEPFILDLDNPPEALPEMLDKMLHEGEQLGYQMFLLMPIAANKNLLGILLLACGHDACISPQNHQLISGICNQLGVTIQNSQLWEKLTQKEQLLTQLLTKVVSAQEEERQRISRELHDETGQALTSLLVQLKILERCNTIEDARASVEDMRQRTARTLQEVRRLAADLRPAALDDLGLISALEGYIYEYANKTGLNVDFQTSHLEDVRLPHDVETLLYRVIQEALTNIARHANAHQVTVHIHQEHNLILATVQDNGCGFNVPDVLNSGERGLGLLGMQERVQLLGGQFKLESQPGNGTQVFIELAVPENVL</sequence>
<dbReference type="PANTHER" id="PTHR24421:SF10">
    <property type="entry name" value="NITRATE_NITRITE SENSOR PROTEIN NARQ"/>
    <property type="match status" value="1"/>
</dbReference>
<dbReference type="InterPro" id="IPR029016">
    <property type="entry name" value="GAF-like_dom_sf"/>
</dbReference>
<evidence type="ECO:0000313" key="24">
    <source>
        <dbReference type="EMBL" id="QPC84473.1"/>
    </source>
</evidence>
<reference evidence="24 25" key="1">
    <citation type="submission" date="2020-02" db="EMBL/GenBank/DDBJ databases">
        <authorList>
            <person name="Zheng R.K."/>
            <person name="Sun C.M."/>
        </authorList>
    </citation>
    <scope>NUCLEOTIDE SEQUENCE [LARGE SCALE GENOMIC DNA]</scope>
    <source>
        <strain evidence="25">rifampicinis</strain>
    </source>
</reference>
<accession>A0A7S8ED05</accession>
<comment type="catalytic activity">
    <reaction evidence="1">
        <text>ATP + protein L-histidine = ADP + protein N-phospho-L-histidine.</text>
        <dbReference type="EC" id="2.7.13.3"/>
    </reaction>
</comment>
<keyword evidence="21" id="KW-1133">Transmembrane helix</keyword>
<keyword evidence="11" id="KW-0479">Metal-binding</keyword>
<feature type="coiled-coil region" evidence="20">
    <location>
        <begin position="134"/>
        <end position="161"/>
    </location>
</feature>
<name>A0A7S8ED05_9CHLR</name>
<keyword evidence="10" id="KW-0808">Transferase</keyword>
<dbReference type="InterPro" id="IPR011712">
    <property type="entry name" value="Sig_transdc_His_kin_sub3_dim/P"/>
</dbReference>
<dbReference type="Pfam" id="PF00672">
    <property type="entry name" value="HAMP"/>
    <property type="match status" value="1"/>
</dbReference>
<keyword evidence="21" id="KW-0472">Membrane</keyword>
<dbReference type="SMART" id="SM00387">
    <property type="entry name" value="HATPase_c"/>
    <property type="match status" value="1"/>
</dbReference>
<keyword evidence="16" id="KW-0902">Two-component regulatory system</keyword>
<evidence type="ECO:0000256" key="1">
    <source>
        <dbReference type="ARBA" id="ARBA00000085"/>
    </source>
</evidence>
<evidence type="ECO:0000256" key="8">
    <source>
        <dbReference type="ARBA" id="ARBA00022490"/>
    </source>
</evidence>
<keyword evidence="20" id="KW-0175">Coiled coil</keyword>
<evidence type="ECO:0000256" key="16">
    <source>
        <dbReference type="ARBA" id="ARBA00023012"/>
    </source>
</evidence>
<evidence type="ECO:0000256" key="7">
    <source>
        <dbReference type="ARBA" id="ARBA00022485"/>
    </source>
</evidence>
<keyword evidence="25" id="KW-1185">Reference proteome</keyword>
<dbReference type="InterPro" id="IPR004358">
    <property type="entry name" value="Sig_transdc_His_kin-like_C"/>
</dbReference>
<evidence type="ECO:0000313" key="25">
    <source>
        <dbReference type="Proteomes" id="UP000594468"/>
    </source>
</evidence>
<dbReference type="SUPFAM" id="SSF55874">
    <property type="entry name" value="ATPase domain of HSP90 chaperone/DNA topoisomerase II/histidine kinase"/>
    <property type="match status" value="1"/>
</dbReference>
<evidence type="ECO:0000256" key="17">
    <source>
        <dbReference type="ARBA" id="ARBA00023014"/>
    </source>
</evidence>
<keyword evidence="15" id="KW-0408">Iron</keyword>
<evidence type="ECO:0000256" key="6">
    <source>
        <dbReference type="ARBA" id="ARBA00017322"/>
    </source>
</evidence>
<evidence type="ECO:0000256" key="3">
    <source>
        <dbReference type="ARBA" id="ARBA00004370"/>
    </source>
</evidence>
<dbReference type="GO" id="GO:0046983">
    <property type="term" value="F:protein dimerization activity"/>
    <property type="evidence" value="ECO:0007669"/>
    <property type="project" value="InterPro"/>
</dbReference>
<dbReference type="SUPFAM" id="SSF55781">
    <property type="entry name" value="GAF domain-like"/>
    <property type="match status" value="1"/>
</dbReference>
<dbReference type="InterPro" id="IPR005467">
    <property type="entry name" value="His_kinase_dom"/>
</dbReference>
<comment type="cofactor">
    <cofactor evidence="2">
        <name>[4Fe-4S] cluster</name>
        <dbReference type="ChEBI" id="CHEBI:49883"/>
    </cofactor>
</comment>
<dbReference type="Pfam" id="PF07730">
    <property type="entry name" value="HisKA_3"/>
    <property type="match status" value="1"/>
</dbReference>
<comment type="function">
    <text evidence="18">Member of the two-component regulatory system NreB/NreC involved in the control of dissimilatory nitrate/nitrite reduction in response to oxygen. NreB functions as a direct oxygen sensor histidine kinase which is autophosphorylated, in the absence of oxygen, probably at the conserved histidine residue, and transfers its phosphate group probably to a conserved aspartate residue of NreC. NreB/NreC activates the expression of the nitrate (narGHJI) and nitrite (nir) reductase operons, as well as the putative nitrate transporter gene narT.</text>
</comment>
<dbReference type="Gene3D" id="6.10.340.10">
    <property type="match status" value="1"/>
</dbReference>
<keyword evidence="7" id="KW-0004">4Fe-4S</keyword>
<dbReference type="InterPro" id="IPR050482">
    <property type="entry name" value="Sensor_HK_TwoCompSys"/>
</dbReference>
<dbReference type="GO" id="GO:0000155">
    <property type="term" value="F:phosphorelay sensor kinase activity"/>
    <property type="evidence" value="ECO:0007669"/>
    <property type="project" value="InterPro"/>
</dbReference>
<evidence type="ECO:0000256" key="9">
    <source>
        <dbReference type="ARBA" id="ARBA00022553"/>
    </source>
</evidence>
<keyword evidence="8" id="KW-0963">Cytoplasm</keyword>
<dbReference type="SMART" id="SM00304">
    <property type="entry name" value="HAMP"/>
    <property type="match status" value="1"/>
</dbReference>
<dbReference type="Gene3D" id="3.30.450.40">
    <property type="match status" value="1"/>
</dbReference>
<evidence type="ECO:0000256" key="12">
    <source>
        <dbReference type="ARBA" id="ARBA00022741"/>
    </source>
</evidence>
<evidence type="ECO:0000256" key="4">
    <source>
        <dbReference type="ARBA" id="ARBA00004496"/>
    </source>
</evidence>
<evidence type="ECO:0000259" key="22">
    <source>
        <dbReference type="PROSITE" id="PS50109"/>
    </source>
</evidence>
<dbReference type="EMBL" id="CP062983">
    <property type="protein sequence ID" value="QPC84473.1"/>
    <property type="molecule type" value="Genomic_DNA"/>
</dbReference>
<dbReference type="PANTHER" id="PTHR24421">
    <property type="entry name" value="NITRATE/NITRITE SENSOR PROTEIN NARX-RELATED"/>
    <property type="match status" value="1"/>
</dbReference>
<feature type="domain" description="HAMP" evidence="23">
    <location>
        <begin position="90"/>
        <end position="142"/>
    </location>
</feature>
<dbReference type="PROSITE" id="PS50885">
    <property type="entry name" value="HAMP"/>
    <property type="match status" value="1"/>
</dbReference>
<dbReference type="PROSITE" id="PS50109">
    <property type="entry name" value="HIS_KIN"/>
    <property type="match status" value="1"/>
</dbReference>
<dbReference type="SMART" id="SM00065">
    <property type="entry name" value="GAF"/>
    <property type="match status" value="1"/>
</dbReference>
<evidence type="ECO:0000256" key="2">
    <source>
        <dbReference type="ARBA" id="ARBA00001966"/>
    </source>
</evidence>
<evidence type="ECO:0000256" key="10">
    <source>
        <dbReference type="ARBA" id="ARBA00022679"/>
    </source>
</evidence>
<keyword evidence="9" id="KW-0597">Phosphoprotein</keyword>
<dbReference type="InterPro" id="IPR003660">
    <property type="entry name" value="HAMP_dom"/>
</dbReference>
<comment type="subcellular location">
    <subcellularLocation>
        <location evidence="4">Cytoplasm</location>
    </subcellularLocation>
    <subcellularLocation>
        <location evidence="3">Membrane</location>
    </subcellularLocation>
</comment>
<dbReference type="GO" id="GO:0016020">
    <property type="term" value="C:membrane"/>
    <property type="evidence" value="ECO:0007669"/>
    <property type="project" value="UniProtKB-SubCell"/>
</dbReference>
<keyword evidence="14" id="KW-0067">ATP-binding</keyword>
<dbReference type="GO" id="GO:0051539">
    <property type="term" value="F:4 iron, 4 sulfur cluster binding"/>
    <property type="evidence" value="ECO:0007669"/>
    <property type="project" value="UniProtKB-KW"/>
</dbReference>
<gene>
    <name evidence="24" type="ORF">G4Y79_08880</name>
</gene>
<dbReference type="EC" id="2.7.13.3" evidence="5"/>
<evidence type="ECO:0000256" key="5">
    <source>
        <dbReference type="ARBA" id="ARBA00012438"/>
    </source>
</evidence>
<evidence type="ECO:0000256" key="21">
    <source>
        <dbReference type="SAM" id="Phobius"/>
    </source>
</evidence>
<keyword evidence="21" id="KW-0812">Transmembrane</keyword>
<dbReference type="GO" id="GO:0005737">
    <property type="term" value="C:cytoplasm"/>
    <property type="evidence" value="ECO:0007669"/>
    <property type="project" value="UniProtKB-SubCell"/>
</dbReference>
<keyword evidence="13" id="KW-0418">Kinase</keyword>
<dbReference type="Proteomes" id="UP000594468">
    <property type="component" value="Chromosome"/>
</dbReference>
<dbReference type="GO" id="GO:0046872">
    <property type="term" value="F:metal ion binding"/>
    <property type="evidence" value="ECO:0007669"/>
    <property type="project" value="UniProtKB-KW"/>
</dbReference>
<protein>
    <recommendedName>
        <fullName evidence="6">Oxygen sensor histidine kinase NreB</fullName>
        <ecNumber evidence="5">2.7.13.3</ecNumber>
    </recommendedName>
    <alternativeName>
        <fullName evidence="19">Nitrogen regulation protein B</fullName>
    </alternativeName>
</protein>
<dbReference type="GO" id="GO:0005524">
    <property type="term" value="F:ATP binding"/>
    <property type="evidence" value="ECO:0007669"/>
    <property type="project" value="UniProtKB-KW"/>
</dbReference>
<evidence type="ECO:0000259" key="23">
    <source>
        <dbReference type="PROSITE" id="PS50885"/>
    </source>
</evidence>